<evidence type="ECO:0000313" key="1">
    <source>
        <dbReference type="EMBL" id="CAK0905541.1"/>
    </source>
</evidence>
<accession>A0ABN9Y3P5</accession>
<organism evidence="1 2">
    <name type="scientific">Prorocentrum cordatum</name>
    <dbReference type="NCBI Taxonomy" id="2364126"/>
    <lineage>
        <taxon>Eukaryota</taxon>
        <taxon>Sar</taxon>
        <taxon>Alveolata</taxon>
        <taxon>Dinophyceae</taxon>
        <taxon>Prorocentrales</taxon>
        <taxon>Prorocentraceae</taxon>
        <taxon>Prorocentrum</taxon>
    </lineage>
</organism>
<evidence type="ECO:0000313" key="2">
    <source>
        <dbReference type="Proteomes" id="UP001189429"/>
    </source>
</evidence>
<name>A0ABN9Y3P5_9DINO</name>
<protein>
    <submittedName>
        <fullName evidence="1">Uncharacterized protein</fullName>
    </submittedName>
</protein>
<keyword evidence="2" id="KW-1185">Reference proteome</keyword>
<reference evidence="1" key="1">
    <citation type="submission" date="2023-10" db="EMBL/GenBank/DDBJ databases">
        <authorList>
            <person name="Chen Y."/>
            <person name="Shah S."/>
            <person name="Dougan E. K."/>
            <person name="Thang M."/>
            <person name="Chan C."/>
        </authorList>
    </citation>
    <scope>NUCLEOTIDE SEQUENCE [LARGE SCALE GENOMIC DNA]</scope>
</reference>
<comment type="caution">
    <text evidence="1">The sequence shown here is derived from an EMBL/GenBank/DDBJ whole genome shotgun (WGS) entry which is preliminary data.</text>
</comment>
<gene>
    <name evidence="1" type="ORF">PCOR1329_LOCUS81222</name>
</gene>
<dbReference type="Proteomes" id="UP001189429">
    <property type="component" value="Unassembled WGS sequence"/>
</dbReference>
<proteinExistence type="predicted"/>
<dbReference type="EMBL" id="CAUYUJ010021579">
    <property type="protein sequence ID" value="CAK0905541.1"/>
    <property type="molecule type" value="Genomic_DNA"/>
</dbReference>
<sequence>MLSWAKTPLRALPVWKSARMASSVKIPATVQPHHKFSLASDGFMCLTYPASHYKIVAKFLMDHGAEQRSHVTDAIDSGITSFSIDGAPSVELFVAGSWEELHVTAENLVGETMVMGLAFAYRDFSALARHRVSEVLPPREVIT</sequence>